<evidence type="ECO:0008006" key="4">
    <source>
        <dbReference type="Google" id="ProtNLM"/>
    </source>
</evidence>
<keyword evidence="3" id="KW-1185">Reference proteome</keyword>
<organism evidence="2 3">
    <name type="scientific">Malassezia pachydermatis</name>
    <dbReference type="NCBI Taxonomy" id="77020"/>
    <lineage>
        <taxon>Eukaryota</taxon>
        <taxon>Fungi</taxon>
        <taxon>Dikarya</taxon>
        <taxon>Basidiomycota</taxon>
        <taxon>Ustilaginomycotina</taxon>
        <taxon>Malasseziomycetes</taxon>
        <taxon>Malasseziales</taxon>
        <taxon>Malasseziaceae</taxon>
        <taxon>Malassezia</taxon>
    </lineage>
</organism>
<feature type="signal peptide" evidence="1">
    <location>
        <begin position="1"/>
        <end position="19"/>
    </location>
</feature>
<dbReference type="PANTHER" id="PTHR35340:SF6">
    <property type="entry name" value="ASST-DOMAIN-CONTAINING PROTEIN"/>
    <property type="match status" value="1"/>
</dbReference>
<dbReference type="GeneID" id="28727637"/>
<dbReference type="Pfam" id="PF14269">
    <property type="entry name" value="Arylsulfotran_2"/>
    <property type="match status" value="1"/>
</dbReference>
<reference evidence="2 3" key="1">
    <citation type="submission" date="2015-07" db="EMBL/GenBank/DDBJ databases">
        <title>Draft Genome Sequence of Malassezia furfur CBS1878 and Malassezia pachydermatis CBS1879.</title>
        <authorList>
            <person name="Triana S."/>
            <person name="Ohm R."/>
            <person name="Gonzalez A."/>
            <person name="DeCock H."/>
            <person name="Restrepo S."/>
            <person name="Celis A."/>
        </authorList>
    </citation>
    <scope>NUCLEOTIDE SEQUENCE [LARGE SCALE GENOMIC DNA]</scope>
    <source>
        <strain evidence="2 3">CBS 1879</strain>
    </source>
</reference>
<dbReference type="STRING" id="77020.A0A0M9VQ46"/>
<evidence type="ECO:0000256" key="1">
    <source>
        <dbReference type="SAM" id="SignalP"/>
    </source>
</evidence>
<proteinExistence type="predicted"/>
<dbReference type="InterPro" id="IPR053143">
    <property type="entry name" value="Arylsulfate_ST"/>
</dbReference>
<feature type="chain" id="PRO_5005839190" description="ASST-domain-containing protein" evidence="1">
    <location>
        <begin position="20"/>
        <end position="507"/>
    </location>
</feature>
<dbReference type="RefSeq" id="XP_017992734.1">
    <property type="nucleotide sequence ID" value="XM_018135762.1"/>
</dbReference>
<dbReference type="EMBL" id="LGAV01000003">
    <property type="protein sequence ID" value="KOS15102.1"/>
    <property type="molecule type" value="Genomic_DNA"/>
</dbReference>
<dbReference type="InterPro" id="IPR039535">
    <property type="entry name" value="ASST-like"/>
</dbReference>
<dbReference type="OrthoDB" id="5427350at2759"/>
<comment type="caution">
    <text evidence="2">The sequence shown here is derived from an EMBL/GenBank/DDBJ whole genome shotgun (WGS) entry which is preliminary data.</text>
</comment>
<evidence type="ECO:0000313" key="2">
    <source>
        <dbReference type="EMBL" id="KOS15102.1"/>
    </source>
</evidence>
<keyword evidence="1" id="KW-0732">Signal</keyword>
<name>A0A0M9VQ46_9BASI</name>
<dbReference type="Proteomes" id="UP000037751">
    <property type="component" value="Unassembled WGS sequence"/>
</dbReference>
<protein>
    <recommendedName>
        <fullName evidence="4">ASST-domain-containing protein</fullName>
    </recommendedName>
</protein>
<accession>A0A0M9VQ46</accession>
<sequence length="507" mass="56027">MKFFVVPLLLWQAIAQAWAYYVTEPELEPLSIAVTYRHPTIQPAPGYFFIGSWSKGIQGAYIVDNDGIPVYINNSVIPVINFGKQMLNGQPVLTYWTGTENAGGFGMEDGKVNILNADYTFNRSVVAKNSPDLHESRITNQNTMLSTFYRNESNVDISAAPGNYSTGYIAESCFQELDLNNNNTVLFEYCAREGVTFDKAYDPPPKEPTEQTPWDWFHINSVDKDALGNYIFSGRYTSSIYYLDAKSRNISWILGGKMNQFNGSGSDFFGQHHVHLIDEQDLSAEEVQQKNTNGTRHLALWDNAVLNGKSSRSDSRGMEFEIDFAKNTTTLIRNFEKPGNVTNLKARSQGSAQVLGGNSTMGHVVTDYGSTPAYAEYDANGESVLLAYFANPNSSYAYRVYKDEWVGQPKTAPSVAKIGDKVYVSWNGATEVTNWRVTQSSDSKDVNANANSTDVRKTGFETAIPINLNATLTQISALGKDGNVLSKSVVLDKDGKSQGGEMKGYSS</sequence>
<dbReference type="AlphaFoldDB" id="A0A0M9VQ46"/>
<gene>
    <name evidence="2" type="ORF">Malapachy_1257</name>
</gene>
<dbReference type="PANTHER" id="PTHR35340">
    <property type="entry name" value="PQQ ENZYME REPEAT PROTEIN-RELATED"/>
    <property type="match status" value="1"/>
</dbReference>
<dbReference type="VEuPathDB" id="FungiDB:Malapachy_1257"/>
<evidence type="ECO:0000313" key="3">
    <source>
        <dbReference type="Proteomes" id="UP000037751"/>
    </source>
</evidence>